<gene>
    <name evidence="3 5 6" type="ORF">SRAE_1000330900</name>
</gene>
<evidence type="ECO:0000313" key="6">
    <source>
        <dbReference type="WormBase" id="SRAE_1000330900"/>
    </source>
</evidence>
<protein>
    <submittedName>
        <fullName evidence="3 5">MADF domain-containing protein</fullName>
    </submittedName>
</protein>
<dbReference type="PANTHER" id="PTHR12243">
    <property type="entry name" value="MADF DOMAIN TRANSCRIPTION FACTOR"/>
    <property type="match status" value="1"/>
</dbReference>
<dbReference type="AlphaFoldDB" id="A0A090L5H8"/>
<feature type="domain" description="MADF" evidence="2">
    <location>
        <begin position="62"/>
        <end position="157"/>
    </location>
</feature>
<dbReference type="WBParaSite" id="SRAE_1000330900.1">
    <property type="protein sequence ID" value="SRAE_1000330900.1"/>
    <property type="gene ID" value="WBGene00259926"/>
</dbReference>
<evidence type="ECO:0000313" key="5">
    <source>
        <dbReference type="WBParaSite" id="SRAE_1000330900.1"/>
    </source>
</evidence>
<dbReference type="PROSITE" id="PS51029">
    <property type="entry name" value="MADF"/>
    <property type="match status" value="1"/>
</dbReference>
<dbReference type="Proteomes" id="UP000035682">
    <property type="component" value="Unplaced"/>
</dbReference>
<name>A0A090L5H8_STRRB</name>
<feature type="compositionally biased region" description="Basic and acidic residues" evidence="1">
    <location>
        <begin position="166"/>
        <end position="182"/>
    </location>
</feature>
<feature type="region of interest" description="Disordered" evidence="1">
    <location>
        <begin position="166"/>
        <end position="186"/>
    </location>
</feature>
<evidence type="ECO:0000313" key="4">
    <source>
        <dbReference type="Proteomes" id="UP000035682"/>
    </source>
</evidence>
<accession>A0A090L5H8</accession>
<dbReference type="InterPro" id="IPR006578">
    <property type="entry name" value="MADF-dom"/>
</dbReference>
<dbReference type="RefSeq" id="XP_024504257.1">
    <property type="nucleotide sequence ID" value="XM_024650484.1"/>
</dbReference>
<dbReference type="WormBase" id="SRAE_1000330900">
    <property type="protein sequence ID" value="SRP07902"/>
    <property type="gene ID" value="WBGene00259926"/>
</dbReference>
<sequence length="332" mass="38589">MYRQKLFQLFPSIMTHHDSLESLGSALSFIQNGSPSLLQHVEPSPSTSEDPLKGITKEMKLTIVDLVRQSPCIWNYNNPEYRSTPSKRAAWNKLANQLKNDYPETPILHDPDMVKTVWKNLLDYWRVVDKRMIHKDSNAEPSWTYYDHMNFLKPVRGTELIKARNSRRDAKAIKRERSKDAETPEQQPNTIFQQYIKGFEALQNQWSTFHPEVEIQPRPTTTTTTTSATTTATTDKENDSIIELKRIKVDSESDGNTASDERADEETYRHFSVDYDELNIDDIAKYIAALETRLQSVKRGDRKNYITCLKKVWDVVFEYELQALNNQDHEVV</sequence>
<keyword evidence="4" id="KW-1185">Reference proteome</keyword>
<dbReference type="InterPro" id="IPR039353">
    <property type="entry name" value="TF_Adf1"/>
</dbReference>
<dbReference type="GO" id="GO:0005667">
    <property type="term" value="C:transcription regulator complex"/>
    <property type="evidence" value="ECO:0007669"/>
    <property type="project" value="TreeGrafter"/>
</dbReference>
<evidence type="ECO:0000259" key="2">
    <source>
        <dbReference type="PROSITE" id="PS51029"/>
    </source>
</evidence>
<reference evidence="5" key="2">
    <citation type="submission" date="2020-12" db="UniProtKB">
        <authorList>
            <consortium name="WormBaseParasite"/>
        </authorList>
    </citation>
    <scope>IDENTIFICATION</scope>
</reference>
<dbReference type="SMART" id="SM00595">
    <property type="entry name" value="MADF"/>
    <property type="match status" value="1"/>
</dbReference>
<dbReference type="EMBL" id="LN609528">
    <property type="protein sequence ID" value="CEF65056.1"/>
    <property type="molecule type" value="Genomic_DNA"/>
</dbReference>
<reference evidence="3 4" key="1">
    <citation type="submission" date="2014-09" db="EMBL/GenBank/DDBJ databases">
        <authorList>
            <person name="Martin A.A."/>
        </authorList>
    </citation>
    <scope>NUCLEOTIDE SEQUENCE</scope>
    <source>
        <strain evidence="4">ED321</strain>
        <strain evidence="3">ED321 Heterogonic</strain>
    </source>
</reference>
<dbReference type="CTD" id="36377421"/>
<dbReference type="GO" id="GO:0006357">
    <property type="term" value="P:regulation of transcription by RNA polymerase II"/>
    <property type="evidence" value="ECO:0007669"/>
    <property type="project" value="TreeGrafter"/>
</dbReference>
<dbReference type="OMA" id="PSIMTHH"/>
<evidence type="ECO:0000313" key="3">
    <source>
        <dbReference type="EMBL" id="CEF65056.1"/>
    </source>
</evidence>
<organism evidence="3">
    <name type="scientific">Strongyloides ratti</name>
    <name type="common">Parasitic roundworm</name>
    <dbReference type="NCBI Taxonomy" id="34506"/>
    <lineage>
        <taxon>Eukaryota</taxon>
        <taxon>Metazoa</taxon>
        <taxon>Ecdysozoa</taxon>
        <taxon>Nematoda</taxon>
        <taxon>Chromadorea</taxon>
        <taxon>Rhabditida</taxon>
        <taxon>Tylenchina</taxon>
        <taxon>Panagrolaimomorpha</taxon>
        <taxon>Strongyloidoidea</taxon>
        <taxon>Strongyloididae</taxon>
        <taxon>Strongyloides</taxon>
    </lineage>
</organism>
<dbReference type="PANTHER" id="PTHR12243:SF69">
    <property type="entry name" value="SI:CH73-59F11.3"/>
    <property type="match status" value="1"/>
</dbReference>
<dbReference type="GO" id="GO:0005634">
    <property type="term" value="C:nucleus"/>
    <property type="evidence" value="ECO:0007669"/>
    <property type="project" value="TreeGrafter"/>
</dbReference>
<dbReference type="OrthoDB" id="8190343at2759"/>
<proteinExistence type="predicted"/>
<evidence type="ECO:0000256" key="1">
    <source>
        <dbReference type="SAM" id="MobiDB-lite"/>
    </source>
</evidence>
<dbReference type="Pfam" id="PF10545">
    <property type="entry name" value="MADF_DNA_bdg"/>
    <property type="match status" value="1"/>
</dbReference>
<dbReference type="GeneID" id="36377421"/>